<dbReference type="RefSeq" id="WP_167210416.1">
    <property type="nucleotide sequence ID" value="NZ_JAASRO010000001.1"/>
</dbReference>
<dbReference type="AlphaFoldDB" id="A0A7X5VDA6"/>
<sequence>MTTTLALPPQHVEQMARLARFHRNVRWTGTIQPGSYGPGSPALTTIGEARYRTIQNGLWILGEHEQDVYLTDGTFVRHTQLHWIAGWDPETGEYQASTADSEGHFTFLTGHIAGRLLTFDSIGHPRLRTRLFWHVADAETMTWRTEVSVEGGPYELVERNVCTTL</sequence>
<accession>A0A7X5VDA6</accession>
<evidence type="ECO:0000313" key="2">
    <source>
        <dbReference type="Proteomes" id="UP000555407"/>
    </source>
</evidence>
<name>A0A7X5VDA6_9ACTN</name>
<gene>
    <name evidence="1" type="ORF">BJY22_004847</name>
</gene>
<comment type="caution">
    <text evidence="1">The sequence shown here is derived from an EMBL/GenBank/DDBJ whole genome shotgun (WGS) entry which is preliminary data.</text>
</comment>
<evidence type="ECO:0000313" key="1">
    <source>
        <dbReference type="EMBL" id="NIK59130.1"/>
    </source>
</evidence>
<protein>
    <recommendedName>
        <fullName evidence="3">DUF1579 domain-containing protein</fullName>
    </recommendedName>
</protein>
<dbReference type="Proteomes" id="UP000555407">
    <property type="component" value="Unassembled WGS sequence"/>
</dbReference>
<proteinExistence type="predicted"/>
<evidence type="ECO:0008006" key="3">
    <source>
        <dbReference type="Google" id="ProtNLM"/>
    </source>
</evidence>
<organism evidence="1 2">
    <name type="scientific">Kribbella shirazensis</name>
    <dbReference type="NCBI Taxonomy" id="1105143"/>
    <lineage>
        <taxon>Bacteria</taxon>
        <taxon>Bacillati</taxon>
        <taxon>Actinomycetota</taxon>
        <taxon>Actinomycetes</taxon>
        <taxon>Propionibacteriales</taxon>
        <taxon>Kribbellaceae</taxon>
        <taxon>Kribbella</taxon>
    </lineage>
</organism>
<keyword evidence="2" id="KW-1185">Reference proteome</keyword>
<dbReference type="EMBL" id="JAASRO010000001">
    <property type="protein sequence ID" value="NIK59130.1"/>
    <property type="molecule type" value="Genomic_DNA"/>
</dbReference>
<reference evidence="1 2" key="1">
    <citation type="submission" date="2020-03" db="EMBL/GenBank/DDBJ databases">
        <title>Sequencing the genomes of 1000 actinobacteria strains.</title>
        <authorList>
            <person name="Klenk H.-P."/>
        </authorList>
    </citation>
    <scope>NUCLEOTIDE SEQUENCE [LARGE SCALE GENOMIC DNA]</scope>
    <source>
        <strain evidence="1 2">DSM 45490</strain>
    </source>
</reference>